<dbReference type="InterPro" id="IPR033948">
    <property type="entry name" value="ETF_beta_N"/>
</dbReference>
<proteinExistence type="predicted"/>
<dbReference type="PANTHER" id="PTHR21294:SF17">
    <property type="entry name" value="PROTEIN FIXA"/>
    <property type="match status" value="1"/>
</dbReference>
<dbReference type="InterPro" id="IPR012255">
    <property type="entry name" value="ETF_b"/>
</dbReference>
<organism evidence="2 3">
    <name type="scientific">Candidatus Desantisbacteria bacterium CG2_30_40_21</name>
    <dbReference type="NCBI Taxonomy" id="1817895"/>
    <lineage>
        <taxon>Bacteria</taxon>
        <taxon>Candidatus Desantisiibacteriota</taxon>
    </lineage>
</organism>
<evidence type="ECO:0000313" key="2">
    <source>
        <dbReference type="EMBL" id="OIP37077.1"/>
    </source>
</evidence>
<dbReference type="Pfam" id="PF01012">
    <property type="entry name" value="ETF"/>
    <property type="match status" value="1"/>
</dbReference>
<dbReference type="PANTHER" id="PTHR21294">
    <property type="entry name" value="ELECTRON TRANSFER FLAVOPROTEIN BETA-SUBUNIT"/>
    <property type="match status" value="1"/>
</dbReference>
<evidence type="ECO:0000313" key="3">
    <source>
        <dbReference type="Proteomes" id="UP000183085"/>
    </source>
</evidence>
<accession>A0A1J5DLN2</accession>
<gene>
    <name evidence="2" type="ORF">AUJ95_08725</name>
</gene>
<dbReference type="PIRSF" id="PIRSF000090">
    <property type="entry name" value="Beta-ETF"/>
    <property type="match status" value="1"/>
</dbReference>
<dbReference type="CDD" id="cd01714">
    <property type="entry name" value="ETF_beta"/>
    <property type="match status" value="1"/>
</dbReference>
<name>A0A1J5DLN2_9BACT</name>
<sequence>MNIIVCIKQVPDTGSVKINPETNTLIRTGVPSIINPFDMNAVEAGLALRDGNGGKVSVITMGPPQAEEALRETMAMGVDNAYLLSDRAFAGADTLATSYTLSMAIRLIIDFDLILCGKQAIDGDTAQVGPELAEILGIPQVTNVSRLIEVKDTTLIVEQELEDGCKIIEVERPCLITVTKEVNKPRLPSLKNSMRAKKAEIPIWGANDINADEARLGLKGSATQVVKIFEPLKRTDSRMLKGDVEEMVTELVAELRKRVTR</sequence>
<protein>
    <submittedName>
        <fullName evidence="2">Electron transfer flavoprotein subunit beta</fullName>
    </submittedName>
</protein>
<dbReference type="AlphaFoldDB" id="A0A1J5DLN2"/>
<comment type="caution">
    <text evidence="2">The sequence shown here is derived from an EMBL/GenBank/DDBJ whole genome shotgun (WGS) entry which is preliminary data.</text>
</comment>
<dbReference type="Gene3D" id="3.40.50.620">
    <property type="entry name" value="HUPs"/>
    <property type="match status" value="1"/>
</dbReference>
<dbReference type="InterPro" id="IPR014729">
    <property type="entry name" value="Rossmann-like_a/b/a_fold"/>
</dbReference>
<evidence type="ECO:0000259" key="1">
    <source>
        <dbReference type="SMART" id="SM00893"/>
    </source>
</evidence>
<feature type="domain" description="Electron transfer flavoprotein alpha/beta-subunit N-terminal" evidence="1">
    <location>
        <begin position="22"/>
        <end position="213"/>
    </location>
</feature>
<dbReference type="STRING" id="1817895.AUJ95_08725"/>
<dbReference type="SUPFAM" id="SSF52402">
    <property type="entry name" value="Adenine nucleotide alpha hydrolases-like"/>
    <property type="match status" value="1"/>
</dbReference>
<dbReference type="Proteomes" id="UP000183085">
    <property type="component" value="Unassembled WGS sequence"/>
</dbReference>
<dbReference type="InterPro" id="IPR014730">
    <property type="entry name" value="ETF_a/b_N"/>
</dbReference>
<reference evidence="2 3" key="1">
    <citation type="journal article" date="2016" name="Environ. Microbiol.">
        <title>Genomic resolution of a cold subsurface aquifer community provides metabolic insights for novel microbes adapted to high CO concentrations.</title>
        <authorList>
            <person name="Probst A.J."/>
            <person name="Castelle C.J."/>
            <person name="Singh A."/>
            <person name="Brown C.T."/>
            <person name="Anantharaman K."/>
            <person name="Sharon I."/>
            <person name="Hug L.A."/>
            <person name="Burstein D."/>
            <person name="Emerson J.B."/>
            <person name="Thomas B.C."/>
            <person name="Banfield J.F."/>
        </authorList>
    </citation>
    <scope>NUCLEOTIDE SEQUENCE [LARGE SCALE GENOMIC DNA]</scope>
    <source>
        <strain evidence="2">CG2_30_40_21</strain>
    </source>
</reference>
<dbReference type="EMBL" id="MNYI01000224">
    <property type="protein sequence ID" value="OIP37077.1"/>
    <property type="molecule type" value="Genomic_DNA"/>
</dbReference>
<dbReference type="GO" id="GO:0009055">
    <property type="term" value="F:electron transfer activity"/>
    <property type="evidence" value="ECO:0007669"/>
    <property type="project" value="InterPro"/>
</dbReference>
<dbReference type="SMART" id="SM00893">
    <property type="entry name" value="ETF"/>
    <property type="match status" value="1"/>
</dbReference>